<gene>
    <name evidence="1" type="ORF">SAMN05216251_108241</name>
</gene>
<evidence type="ECO:0000313" key="1">
    <source>
        <dbReference type="EMBL" id="SFF11932.1"/>
    </source>
</evidence>
<dbReference type="EMBL" id="FONG01000008">
    <property type="protein sequence ID" value="SFF11932.1"/>
    <property type="molecule type" value="Genomic_DNA"/>
</dbReference>
<dbReference type="AlphaFoldDB" id="A0A1I2G301"/>
<organism evidence="1 2">
    <name type="scientific">Actinacidiphila alni</name>
    <dbReference type="NCBI Taxonomy" id="380248"/>
    <lineage>
        <taxon>Bacteria</taxon>
        <taxon>Bacillati</taxon>
        <taxon>Actinomycetota</taxon>
        <taxon>Actinomycetes</taxon>
        <taxon>Kitasatosporales</taxon>
        <taxon>Streptomycetaceae</taxon>
        <taxon>Actinacidiphila</taxon>
    </lineage>
</organism>
<dbReference type="RefSeq" id="WP_177246463.1">
    <property type="nucleotide sequence ID" value="NZ_FONG01000008.1"/>
</dbReference>
<sequence>MKRRTHTRARSCDGKRRHQDRAAALAHRASLLALGDTRVTVYACRHCGAWHVGHYRNP</sequence>
<reference evidence="1 2" key="1">
    <citation type="submission" date="2016-10" db="EMBL/GenBank/DDBJ databases">
        <authorList>
            <person name="de Groot N.N."/>
        </authorList>
    </citation>
    <scope>NUCLEOTIDE SEQUENCE [LARGE SCALE GENOMIC DNA]</scope>
    <source>
        <strain evidence="1 2">CGMCC 4.3510</strain>
    </source>
</reference>
<protein>
    <submittedName>
        <fullName evidence="1">Uncharacterized protein</fullName>
    </submittedName>
</protein>
<dbReference type="Proteomes" id="UP000199323">
    <property type="component" value="Unassembled WGS sequence"/>
</dbReference>
<proteinExistence type="predicted"/>
<accession>A0A1I2G301</accession>
<evidence type="ECO:0000313" key="2">
    <source>
        <dbReference type="Proteomes" id="UP000199323"/>
    </source>
</evidence>
<dbReference type="STRING" id="380248.SAMN05216251_108241"/>
<name>A0A1I2G301_9ACTN</name>
<keyword evidence="2" id="KW-1185">Reference proteome</keyword>